<dbReference type="EMBL" id="JAANIU010013426">
    <property type="protein sequence ID" value="KAG1530012.1"/>
    <property type="molecule type" value="Genomic_DNA"/>
</dbReference>
<dbReference type="AlphaFoldDB" id="A0A9P7BZI7"/>
<evidence type="ECO:0000313" key="1">
    <source>
        <dbReference type="EMBL" id="KAG1530012.1"/>
    </source>
</evidence>
<name>A0A9P7BZI7_9FUNG</name>
<evidence type="ECO:0000313" key="2">
    <source>
        <dbReference type="Proteomes" id="UP000740926"/>
    </source>
</evidence>
<comment type="caution">
    <text evidence="1">The sequence shown here is derived from an EMBL/GenBank/DDBJ whole genome shotgun (WGS) entry which is preliminary data.</text>
</comment>
<keyword evidence="2" id="KW-1185">Reference proteome</keyword>
<organism evidence="1 2">
    <name type="scientific">Rhizopus delemar</name>
    <dbReference type="NCBI Taxonomy" id="936053"/>
    <lineage>
        <taxon>Eukaryota</taxon>
        <taxon>Fungi</taxon>
        <taxon>Fungi incertae sedis</taxon>
        <taxon>Mucoromycota</taxon>
        <taxon>Mucoromycotina</taxon>
        <taxon>Mucoromycetes</taxon>
        <taxon>Mucorales</taxon>
        <taxon>Mucorineae</taxon>
        <taxon>Rhizopodaceae</taxon>
        <taxon>Rhizopus</taxon>
    </lineage>
</organism>
<protein>
    <submittedName>
        <fullName evidence="1">Uncharacterized protein</fullName>
    </submittedName>
</protein>
<gene>
    <name evidence="1" type="ORF">G6F50_017606</name>
</gene>
<sequence length="107" mass="12350">MELEGYELVMRAVEVALAIRREVARHPLISRYFSVLGADKMIPQEFRQSGFTDYLASGMNWLTAVKALKDDEFCLDPTRLTLRSVAKQYQQYPQRCRRAHQGAGRDI</sequence>
<dbReference type="Proteomes" id="UP000740926">
    <property type="component" value="Unassembled WGS sequence"/>
</dbReference>
<proteinExistence type="predicted"/>
<reference evidence="1 2" key="1">
    <citation type="journal article" date="2020" name="Microb. Genom.">
        <title>Genetic diversity of clinical and environmental Mucorales isolates obtained from an investigation of mucormycosis cases among solid organ transplant recipients.</title>
        <authorList>
            <person name="Nguyen M.H."/>
            <person name="Kaul D."/>
            <person name="Muto C."/>
            <person name="Cheng S.J."/>
            <person name="Richter R.A."/>
            <person name="Bruno V.M."/>
            <person name="Liu G."/>
            <person name="Beyhan S."/>
            <person name="Sundermann A.J."/>
            <person name="Mounaud S."/>
            <person name="Pasculle A.W."/>
            <person name="Nierman W.C."/>
            <person name="Driscoll E."/>
            <person name="Cumbie R."/>
            <person name="Clancy C.J."/>
            <person name="Dupont C.L."/>
        </authorList>
    </citation>
    <scope>NUCLEOTIDE SEQUENCE [LARGE SCALE GENOMIC DNA]</scope>
    <source>
        <strain evidence="1 2">GL24</strain>
    </source>
</reference>
<accession>A0A9P7BZI7</accession>